<evidence type="ECO:0000313" key="6">
    <source>
        <dbReference type="Proteomes" id="UP000267096"/>
    </source>
</evidence>
<sequence length="124" mass="13530">MEVKNRDDFYISGDGQAAMSISCCPQVPKAPIFTAGSKWGAYAGIKWSPHPECLPIRVGIDDPRYGGFMDCQEYARTAPSPASPRCALGPRQQANQATSFLDGSVIYGSTLQRQKLLRTFQNGL</sequence>
<dbReference type="Proteomes" id="UP000267096">
    <property type="component" value="Unassembled WGS sequence"/>
</dbReference>
<dbReference type="GO" id="GO:0005576">
    <property type="term" value="C:extracellular region"/>
    <property type="evidence" value="ECO:0007669"/>
    <property type="project" value="UniProtKB-SubCell"/>
</dbReference>
<dbReference type="AlphaFoldDB" id="A0A0M3JJJ1"/>
<dbReference type="GO" id="GO:0004601">
    <property type="term" value="F:peroxidase activity"/>
    <property type="evidence" value="ECO:0007669"/>
    <property type="project" value="UniProtKB-KW"/>
</dbReference>
<name>A0A0M3JJJ1_ANISI</name>
<dbReference type="InterPro" id="IPR019791">
    <property type="entry name" value="Haem_peroxidase_animal"/>
</dbReference>
<keyword evidence="6" id="KW-1185">Reference proteome</keyword>
<protein>
    <submittedName>
        <fullName evidence="5 7">Uncharacterized protein</fullName>
    </submittedName>
</protein>
<dbReference type="WBParaSite" id="ASIM_0000781201-mRNA-1">
    <property type="protein sequence ID" value="ASIM_0000781201-mRNA-1"/>
    <property type="gene ID" value="ASIM_0000781201"/>
</dbReference>
<dbReference type="EMBL" id="UYRR01018582">
    <property type="protein sequence ID" value="VDK29493.1"/>
    <property type="molecule type" value="Genomic_DNA"/>
</dbReference>
<dbReference type="InterPro" id="IPR010255">
    <property type="entry name" value="Haem_peroxidase_sf"/>
</dbReference>
<keyword evidence="3" id="KW-0575">Peroxidase</keyword>
<evidence type="ECO:0000313" key="5">
    <source>
        <dbReference type="EMBL" id="VDK29493.1"/>
    </source>
</evidence>
<accession>A0A0M3JJJ1</accession>
<organism evidence="7">
    <name type="scientific">Anisakis simplex</name>
    <name type="common">Herring worm</name>
    <dbReference type="NCBI Taxonomy" id="6269"/>
    <lineage>
        <taxon>Eukaryota</taxon>
        <taxon>Metazoa</taxon>
        <taxon>Ecdysozoa</taxon>
        <taxon>Nematoda</taxon>
        <taxon>Chromadorea</taxon>
        <taxon>Rhabditida</taxon>
        <taxon>Spirurina</taxon>
        <taxon>Ascaridomorpha</taxon>
        <taxon>Ascaridoidea</taxon>
        <taxon>Anisakidae</taxon>
        <taxon>Anisakis</taxon>
        <taxon>Anisakis simplex complex</taxon>
    </lineage>
</organism>
<proteinExistence type="predicted"/>
<keyword evidence="3" id="KW-0560">Oxidoreductase</keyword>
<evidence type="ECO:0000256" key="3">
    <source>
        <dbReference type="ARBA" id="ARBA00022559"/>
    </source>
</evidence>
<dbReference type="GO" id="GO:0020037">
    <property type="term" value="F:heme binding"/>
    <property type="evidence" value="ECO:0007669"/>
    <property type="project" value="InterPro"/>
</dbReference>
<dbReference type="SUPFAM" id="SSF48113">
    <property type="entry name" value="Heme-dependent peroxidases"/>
    <property type="match status" value="1"/>
</dbReference>
<dbReference type="GO" id="GO:0006979">
    <property type="term" value="P:response to oxidative stress"/>
    <property type="evidence" value="ECO:0007669"/>
    <property type="project" value="InterPro"/>
</dbReference>
<reference evidence="7" key="1">
    <citation type="submission" date="2017-02" db="UniProtKB">
        <authorList>
            <consortium name="WormBaseParasite"/>
        </authorList>
    </citation>
    <scope>IDENTIFICATION</scope>
</reference>
<reference evidence="5 6" key="2">
    <citation type="submission" date="2018-11" db="EMBL/GenBank/DDBJ databases">
        <authorList>
            <consortium name="Pathogen Informatics"/>
        </authorList>
    </citation>
    <scope>NUCLEOTIDE SEQUENCE [LARGE SCALE GENOMIC DNA]</scope>
</reference>
<keyword evidence="2" id="KW-0964">Secreted</keyword>
<gene>
    <name evidence="5" type="ORF">ASIM_LOCUS7569</name>
</gene>
<dbReference type="Pfam" id="PF03098">
    <property type="entry name" value="An_peroxidase"/>
    <property type="match status" value="1"/>
</dbReference>
<keyword evidence="4" id="KW-0325">Glycoprotein</keyword>
<evidence type="ECO:0000256" key="4">
    <source>
        <dbReference type="ARBA" id="ARBA00023180"/>
    </source>
</evidence>
<dbReference type="PANTHER" id="PTHR11475">
    <property type="entry name" value="OXIDASE/PEROXIDASE"/>
    <property type="match status" value="1"/>
</dbReference>
<evidence type="ECO:0000313" key="7">
    <source>
        <dbReference type="WBParaSite" id="ASIM_0000781201-mRNA-1"/>
    </source>
</evidence>
<dbReference type="PROSITE" id="PS50292">
    <property type="entry name" value="PEROXIDASE_3"/>
    <property type="match status" value="1"/>
</dbReference>
<dbReference type="Gene3D" id="1.10.640.10">
    <property type="entry name" value="Haem peroxidase domain superfamily, animal type"/>
    <property type="match status" value="1"/>
</dbReference>
<dbReference type="PANTHER" id="PTHR11475:SF4">
    <property type="entry name" value="CHORION PEROXIDASE"/>
    <property type="match status" value="1"/>
</dbReference>
<dbReference type="InterPro" id="IPR037120">
    <property type="entry name" value="Haem_peroxidase_sf_animal"/>
</dbReference>
<evidence type="ECO:0000256" key="2">
    <source>
        <dbReference type="ARBA" id="ARBA00022525"/>
    </source>
</evidence>
<dbReference type="OrthoDB" id="823504at2759"/>
<evidence type="ECO:0000256" key="1">
    <source>
        <dbReference type="ARBA" id="ARBA00004613"/>
    </source>
</evidence>
<comment type="subcellular location">
    <subcellularLocation>
        <location evidence="1">Secreted</location>
    </subcellularLocation>
</comment>